<accession>A0A856MG57</accession>
<name>A0A856MG57_9CYAN</name>
<evidence type="ECO:0000313" key="2">
    <source>
        <dbReference type="Proteomes" id="UP000503129"/>
    </source>
</evidence>
<keyword evidence="2" id="KW-1185">Reference proteome</keyword>
<proteinExistence type="predicted"/>
<reference evidence="1 2" key="1">
    <citation type="submission" date="2018-06" db="EMBL/GenBank/DDBJ databases">
        <title>Comparative genomics of Brasilonema spp. strains.</title>
        <authorList>
            <person name="Alvarenga D.O."/>
            <person name="Fiore M.F."/>
            <person name="Varani A.M."/>
        </authorList>
    </citation>
    <scope>NUCLEOTIDE SEQUENCE [LARGE SCALE GENOMIC DNA]</scope>
    <source>
        <strain evidence="1 2">CENA114</strain>
    </source>
</reference>
<dbReference type="EMBL" id="CP030118">
    <property type="protein sequence ID" value="QDL10335.1"/>
    <property type="molecule type" value="Genomic_DNA"/>
</dbReference>
<protein>
    <submittedName>
        <fullName evidence="1">Uncharacterized protein</fullName>
    </submittedName>
</protein>
<dbReference type="RefSeq" id="WP_169268029.1">
    <property type="nucleotide sequence ID" value="NZ_CAWOXK010000001.1"/>
</dbReference>
<dbReference type="KEGG" id="bsen:DP114_22720"/>
<organism evidence="1 2">
    <name type="scientific">Brasilonema sennae CENA114</name>
    <dbReference type="NCBI Taxonomy" id="415709"/>
    <lineage>
        <taxon>Bacteria</taxon>
        <taxon>Bacillati</taxon>
        <taxon>Cyanobacteriota</taxon>
        <taxon>Cyanophyceae</taxon>
        <taxon>Nostocales</taxon>
        <taxon>Scytonemataceae</taxon>
        <taxon>Brasilonema</taxon>
        <taxon>Bromeliae group (in: Brasilonema)</taxon>
    </lineage>
</organism>
<dbReference type="AlphaFoldDB" id="A0A856MG57"/>
<evidence type="ECO:0000313" key="1">
    <source>
        <dbReference type="EMBL" id="QDL10335.1"/>
    </source>
</evidence>
<dbReference type="Proteomes" id="UP000503129">
    <property type="component" value="Chromosome"/>
</dbReference>
<gene>
    <name evidence="1" type="ORF">DP114_22720</name>
</gene>
<sequence>MIRVVAYTDSAGIGARQCRTPSELHIFYAGENRAYLQPQMHNDVGALITENLDLWDEQCLAFYVIRVP</sequence>